<dbReference type="PROSITE" id="PS00107">
    <property type="entry name" value="PROTEIN_KINASE_ATP"/>
    <property type="match status" value="1"/>
</dbReference>
<dbReference type="PANTHER" id="PTHR19879">
    <property type="entry name" value="TRANSCRIPTION INITIATION FACTOR TFIID"/>
    <property type="match status" value="1"/>
</dbReference>
<dbReference type="Gene3D" id="2.130.10.10">
    <property type="entry name" value="YVTN repeat-like/Quinoprotein amine dehydrogenase"/>
    <property type="match status" value="3"/>
</dbReference>
<dbReference type="Pfam" id="PF00400">
    <property type="entry name" value="WD40"/>
    <property type="match status" value="7"/>
</dbReference>
<dbReference type="PANTHER" id="PTHR19879:SF9">
    <property type="entry name" value="TRANSCRIPTION INITIATION FACTOR TFIID SUBUNIT 5"/>
    <property type="match status" value="1"/>
</dbReference>
<feature type="binding site" evidence="4">
    <location>
        <position position="42"/>
    </location>
    <ligand>
        <name>ATP</name>
        <dbReference type="ChEBI" id="CHEBI:30616"/>
    </ligand>
</feature>
<evidence type="ECO:0000256" key="3">
    <source>
        <dbReference type="PROSITE-ProRule" id="PRU00221"/>
    </source>
</evidence>
<dbReference type="SUPFAM" id="SSF50978">
    <property type="entry name" value="WD40 repeat-like"/>
    <property type="match status" value="1"/>
</dbReference>
<evidence type="ECO:0000313" key="6">
    <source>
        <dbReference type="EMBL" id="BBH90362.1"/>
    </source>
</evidence>
<dbReference type="Gene3D" id="3.30.200.20">
    <property type="entry name" value="Phosphorylase Kinase, domain 1"/>
    <property type="match status" value="1"/>
</dbReference>
<accession>A0A455STY3</accession>
<feature type="repeat" description="WD" evidence="3">
    <location>
        <begin position="558"/>
        <end position="581"/>
    </location>
</feature>
<dbReference type="InterPro" id="IPR000719">
    <property type="entry name" value="Prot_kinase_dom"/>
</dbReference>
<proteinExistence type="predicted"/>
<keyword evidence="4" id="KW-0547">Nucleotide-binding</keyword>
<name>A0A455STY3_9CHLR</name>
<dbReference type="InterPro" id="IPR011009">
    <property type="entry name" value="Kinase-like_dom_sf"/>
</dbReference>
<evidence type="ECO:0000259" key="5">
    <source>
        <dbReference type="PROSITE" id="PS50011"/>
    </source>
</evidence>
<dbReference type="GO" id="GO:0004672">
    <property type="term" value="F:protein kinase activity"/>
    <property type="evidence" value="ECO:0007669"/>
    <property type="project" value="InterPro"/>
</dbReference>
<dbReference type="InterPro" id="IPR001680">
    <property type="entry name" value="WD40_rpt"/>
</dbReference>
<dbReference type="InterPro" id="IPR019775">
    <property type="entry name" value="WD40_repeat_CS"/>
</dbReference>
<dbReference type="AlphaFoldDB" id="A0A455STY3"/>
<keyword evidence="1 3" id="KW-0853">WD repeat</keyword>
<dbReference type="PROSITE" id="PS50082">
    <property type="entry name" value="WD_REPEATS_2"/>
    <property type="match status" value="7"/>
</dbReference>
<reference evidence="6" key="1">
    <citation type="submission" date="2018-12" db="EMBL/GenBank/DDBJ databases">
        <title>Novel natural products biosynthetic potential of the class Ktedonobacteria.</title>
        <authorList>
            <person name="Zheng Y."/>
            <person name="Saitou A."/>
            <person name="Wang C.M."/>
            <person name="Toyoda A."/>
            <person name="Minakuchi Y."/>
            <person name="Sekiguchi Y."/>
            <person name="Ueda K."/>
            <person name="Takano H."/>
            <person name="Sakai Y."/>
            <person name="Yokota A."/>
            <person name="Yabe S."/>
        </authorList>
    </citation>
    <scope>NUCLEOTIDE SEQUENCE</scope>
    <source>
        <strain evidence="6">COM3</strain>
    </source>
</reference>
<evidence type="ECO:0000256" key="4">
    <source>
        <dbReference type="PROSITE-ProRule" id="PRU10141"/>
    </source>
</evidence>
<dbReference type="GO" id="GO:0005524">
    <property type="term" value="F:ATP binding"/>
    <property type="evidence" value="ECO:0007669"/>
    <property type="project" value="UniProtKB-UniRule"/>
</dbReference>
<protein>
    <recommendedName>
        <fullName evidence="5">Protein kinase domain-containing protein</fullName>
    </recommendedName>
</protein>
<dbReference type="SUPFAM" id="SSF56112">
    <property type="entry name" value="Protein kinase-like (PK-like)"/>
    <property type="match status" value="1"/>
</dbReference>
<feature type="repeat" description="WD" evidence="3">
    <location>
        <begin position="591"/>
        <end position="626"/>
    </location>
</feature>
<organism evidence="6">
    <name type="scientific">Thermosporothrix sp. COM3</name>
    <dbReference type="NCBI Taxonomy" id="2490863"/>
    <lineage>
        <taxon>Bacteria</taxon>
        <taxon>Bacillati</taxon>
        <taxon>Chloroflexota</taxon>
        <taxon>Ktedonobacteria</taxon>
        <taxon>Ktedonobacterales</taxon>
        <taxon>Thermosporotrichaceae</taxon>
        <taxon>Thermosporothrix</taxon>
    </lineage>
</organism>
<feature type="repeat" description="WD" evidence="3">
    <location>
        <begin position="445"/>
        <end position="486"/>
    </location>
</feature>
<dbReference type="PROSITE" id="PS50011">
    <property type="entry name" value="PROTEIN_KINASE_DOM"/>
    <property type="match status" value="1"/>
</dbReference>
<dbReference type="Gene3D" id="1.10.510.10">
    <property type="entry name" value="Transferase(Phosphotransferase) domain 1"/>
    <property type="match status" value="1"/>
</dbReference>
<feature type="repeat" description="WD" evidence="3">
    <location>
        <begin position="410"/>
        <end position="435"/>
    </location>
</feature>
<gene>
    <name evidence="6" type="ORF">KTC_51130</name>
</gene>
<dbReference type="PROSITE" id="PS50294">
    <property type="entry name" value="WD_REPEATS_REGION"/>
    <property type="match status" value="4"/>
</dbReference>
<keyword evidence="2" id="KW-0677">Repeat</keyword>
<feature type="repeat" description="WD" evidence="3">
    <location>
        <begin position="318"/>
        <end position="359"/>
    </location>
</feature>
<dbReference type="SMART" id="SM00220">
    <property type="entry name" value="S_TKc"/>
    <property type="match status" value="1"/>
</dbReference>
<dbReference type="SMART" id="SM00320">
    <property type="entry name" value="WD40"/>
    <property type="match status" value="7"/>
</dbReference>
<feature type="repeat" description="WD" evidence="3">
    <location>
        <begin position="505"/>
        <end position="548"/>
    </location>
</feature>
<dbReference type="EMBL" id="AP019376">
    <property type="protein sequence ID" value="BBH90362.1"/>
    <property type="molecule type" value="Genomic_DNA"/>
</dbReference>
<dbReference type="Pfam" id="PF00069">
    <property type="entry name" value="Pkinase"/>
    <property type="match status" value="1"/>
</dbReference>
<dbReference type="CDD" id="cd14014">
    <property type="entry name" value="STKc_PknB_like"/>
    <property type="match status" value="1"/>
</dbReference>
<feature type="repeat" description="WD" evidence="3">
    <location>
        <begin position="360"/>
        <end position="401"/>
    </location>
</feature>
<keyword evidence="4" id="KW-0067">ATP-binding</keyword>
<dbReference type="InterPro" id="IPR017441">
    <property type="entry name" value="Protein_kinase_ATP_BS"/>
</dbReference>
<dbReference type="InterPro" id="IPR036322">
    <property type="entry name" value="WD40_repeat_dom_sf"/>
</dbReference>
<sequence>MLEPQHELKQRYTILAKVGSGGFGAVYKAMDAQFGNRVVAIKEMSQSNLNAKDVQAAFEAFQRESLLLANLNHPNLPRIYDQFTDTGRSYLVMDFIDGETLEARLQHIHGKRLPVEKVLEISLQLCDVLDYLHTRQPPIIFRDLKPANVMLTPAGHLYLIDFGIARHFKPGKAKDTTALGSTGYAAPEQYGRSQTTVRSDIYSLGATMHQLLTGDDPTETPFHFGPIELPPHTALAGLDDLVFSMVSISASQRPESVALVRQKLQQIATLYTSERTMPLLKGMLPVKEPPGKQATGIHNSRKITQYHLTKQPNTLFLCFGHSSRVTSLSWSPDNKLLASASFDKSVILWDTATGQQARTYQKHTSRVLALCWSPDGRFVASADDEGTVHVWEAASGELVYIYKGHTYRSLHAVAWSPDGARIASAGVDQQVHIWDPMEQKTLFKYQRHTDTVEAVAWSPDGTRLASAGKDQQLHVWQPESQKTQSRSWFGLISSLWHSSSPQQQAFEHAGPIQALAWSPDGKQVVTATGSNERRVSVWHLASRTRTRLEIIPQSTKNAVAWSPDGALLAVGGNDRLVQLWKPSGDHCTFTYPGHQGNIHAVAWSPDGTRIASAGVDRSVQIWKAPR</sequence>
<dbReference type="PROSITE" id="PS00678">
    <property type="entry name" value="WD_REPEATS_1"/>
    <property type="match status" value="1"/>
</dbReference>
<dbReference type="InterPro" id="IPR015943">
    <property type="entry name" value="WD40/YVTN_repeat-like_dom_sf"/>
</dbReference>
<dbReference type="CDD" id="cd00200">
    <property type="entry name" value="WD40"/>
    <property type="match status" value="1"/>
</dbReference>
<feature type="domain" description="Protein kinase" evidence="5">
    <location>
        <begin position="12"/>
        <end position="280"/>
    </location>
</feature>
<evidence type="ECO:0000256" key="2">
    <source>
        <dbReference type="ARBA" id="ARBA00022737"/>
    </source>
</evidence>
<evidence type="ECO:0000256" key="1">
    <source>
        <dbReference type="ARBA" id="ARBA00022574"/>
    </source>
</evidence>